<dbReference type="EMBL" id="CP036434">
    <property type="protein sequence ID" value="QDV05957.1"/>
    <property type="molecule type" value="Genomic_DNA"/>
</dbReference>
<sequence length="341" mass="36606">MSSGLHGTRILVTGATGFLGGAVARSLRAQGAAVLGQGRNPEATAAMEEAGLTMQRMALEDRAAVFACFDAFRPDHVVHCAAKSAPFGRAVDFVRANVDGTRHLLGASRASGVVRFVHVSSPSIYCAGRPLQEVSEDTPLPKRAINAYAETKRAAEQLVLEAHRAGVSCVILRPRAIYGPGDNALFPRLLMALKDGKLPIIGDGANRIDLTYVDDAVASVRLALRADERCLGQAYNITSGEAVRLWDLIGTLADRLGLERPTRRISRRTAHVAAAVLESSHRLLRRPGEPRLTRHSVDSLSLDATLDISAARRDLGYEPRVSVEEGVARFLASLERQPAAP</sequence>
<organism evidence="2 3">
    <name type="scientific">Saltatorellus ferox</name>
    <dbReference type="NCBI Taxonomy" id="2528018"/>
    <lineage>
        <taxon>Bacteria</taxon>
        <taxon>Pseudomonadati</taxon>
        <taxon>Planctomycetota</taxon>
        <taxon>Planctomycetia</taxon>
        <taxon>Planctomycetia incertae sedis</taxon>
        <taxon>Saltatorellus</taxon>
    </lineage>
</organism>
<dbReference type="GO" id="GO:0016853">
    <property type="term" value="F:isomerase activity"/>
    <property type="evidence" value="ECO:0007669"/>
    <property type="project" value="UniProtKB-KW"/>
</dbReference>
<evidence type="ECO:0000313" key="2">
    <source>
        <dbReference type="EMBL" id="QDV05957.1"/>
    </source>
</evidence>
<keyword evidence="3" id="KW-1185">Reference proteome</keyword>
<dbReference type="Gene3D" id="3.40.50.720">
    <property type="entry name" value="NAD(P)-binding Rossmann-like Domain"/>
    <property type="match status" value="1"/>
</dbReference>
<dbReference type="PANTHER" id="PTHR48079:SF6">
    <property type="entry name" value="NAD(P)-BINDING DOMAIN-CONTAINING PROTEIN-RELATED"/>
    <property type="match status" value="1"/>
</dbReference>
<dbReference type="InterPro" id="IPR051783">
    <property type="entry name" value="NAD(P)-dependent_oxidoreduct"/>
</dbReference>
<dbReference type="InterPro" id="IPR001509">
    <property type="entry name" value="Epimerase_deHydtase"/>
</dbReference>
<dbReference type="InterPro" id="IPR036291">
    <property type="entry name" value="NAD(P)-bd_dom_sf"/>
</dbReference>
<evidence type="ECO:0000313" key="3">
    <source>
        <dbReference type="Proteomes" id="UP000320390"/>
    </source>
</evidence>
<dbReference type="SUPFAM" id="SSF51735">
    <property type="entry name" value="NAD(P)-binding Rossmann-fold domains"/>
    <property type="match status" value="1"/>
</dbReference>
<feature type="domain" description="NAD-dependent epimerase/dehydratase" evidence="1">
    <location>
        <begin position="10"/>
        <end position="237"/>
    </location>
</feature>
<dbReference type="OrthoDB" id="9811743at2"/>
<dbReference type="PANTHER" id="PTHR48079">
    <property type="entry name" value="PROTEIN YEEZ"/>
    <property type="match status" value="1"/>
</dbReference>
<dbReference type="AlphaFoldDB" id="A0A518EPE2"/>
<accession>A0A518EPE2</accession>
<dbReference type="RefSeq" id="WP_145195705.1">
    <property type="nucleotide sequence ID" value="NZ_CP036434.1"/>
</dbReference>
<proteinExistence type="predicted"/>
<reference evidence="2 3" key="1">
    <citation type="submission" date="2019-02" db="EMBL/GenBank/DDBJ databases">
        <title>Deep-cultivation of Planctomycetes and their phenomic and genomic characterization uncovers novel biology.</title>
        <authorList>
            <person name="Wiegand S."/>
            <person name="Jogler M."/>
            <person name="Boedeker C."/>
            <person name="Pinto D."/>
            <person name="Vollmers J."/>
            <person name="Rivas-Marin E."/>
            <person name="Kohn T."/>
            <person name="Peeters S.H."/>
            <person name="Heuer A."/>
            <person name="Rast P."/>
            <person name="Oberbeckmann S."/>
            <person name="Bunk B."/>
            <person name="Jeske O."/>
            <person name="Meyerdierks A."/>
            <person name="Storesund J.E."/>
            <person name="Kallscheuer N."/>
            <person name="Luecker S."/>
            <person name="Lage O.M."/>
            <person name="Pohl T."/>
            <person name="Merkel B.J."/>
            <person name="Hornburger P."/>
            <person name="Mueller R.-W."/>
            <person name="Bruemmer F."/>
            <person name="Labrenz M."/>
            <person name="Spormann A.M."/>
            <person name="Op den Camp H."/>
            <person name="Overmann J."/>
            <person name="Amann R."/>
            <person name="Jetten M.S.M."/>
            <person name="Mascher T."/>
            <person name="Medema M.H."/>
            <person name="Devos D.P."/>
            <person name="Kaster A.-K."/>
            <person name="Ovreas L."/>
            <person name="Rohde M."/>
            <person name="Galperin M.Y."/>
            <person name="Jogler C."/>
        </authorList>
    </citation>
    <scope>NUCLEOTIDE SEQUENCE [LARGE SCALE GENOMIC DNA]</scope>
    <source>
        <strain evidence="2 3">Poly30</strain>
    </source>
</reference>
<dbReference type="Pfam" id="PF01370">
    <property type="entry name" value="Epimerase"/>
    <property type="match status" value="1"/>
</dbReference>
<protein>
    <submittedName>
        <fullName evidence="2">3 beta-hydroxysteroid dehydrogenase/Delta 5--&gt;4-isomerase</fullName>
    </submittedName>
</protein>
<gene>
    <name evidence="2" type="ORF">Poly30_14600</name>
</gene>
<keyword evidence="2" id="KW-0413">Isomerase</keyword>
<dbReference type="GO" id="GO:0005737">
    <property type="term" value="C:cytoplasm"/>
    <property type="evidence" value="ECO:0007669"/>
    <property type="project" value="TreeGrafter"/>
</dbReference>
<name>A0A518EPE2_9BACT</name>
<evidence type="ECO:0000259" key="1">
    <source>
        <dbReference type="Pfam" id="PF01370"/>
    </source>
</evidence>
<dbReference type="Proteomes" id="UP000320390">
    <property type="component" value="Chromosome"/>
</dbReference>
<dbReference type="GO" id="GO:0004029">
    <property type="term" value="F:aldehyde dehydrogenase (NAD+) activity"/>
    <property type="evidence" value="ECO:0007669"/>
    <property type="project" value="TreeGrafter"/>
</dbReference>